<proteinExistence type="inferred from homology"/>
<protein>
    <submittedName>
        <fullName evidence="10">ABC transporter permease</fullName>
    </submittedName>
</protein>
<dbReference type="NCBIfam" id="TIGR03434">
    <property type="entry name" value="ADOP"/>
    <property type="match status" value="1"/>
</dbReference>
<feature type="transmembrane region" description="Helical" evidence="7">
    <location>
        <begin position="406"/>
        <end position="427"/>
    </location>
</feature>
<evidence type="ECO:0000313" key="11">
    <source>
        <dbReference type="Proteomes" id="UP000593892"/>
    </source>
</evidence>
<dbReference type="KEGG" id="pfer:IRI77_19360"/>
<sequence>MRAVLQFFSKLRSVFGKEKLDQHLEDEIEFHLQMETEAGLRRGLELNEARRQARLKCGYESVASEEIRDQRLLGWLDGTFADLRQAVVALRRHRGFTAIALAALALSVGLNTLIFTMLDGVLLRPLPYPQPDRLVRVFESTPRNPKWPVSIGNFYDIRRLNQSFDSVALYTEDDLQLMHGDVPERLKSMRVSHDFFTTAGILPAMGRNFEPADSRADKARVVILGNRLWKTRFQSDPAIVGKTIRLNREAWTVVGVLPPGFQHVGGSYRSPLQGETVDLWWPLPVGPGNRGSHYTNLIGRMKAGVSIEQARQDALGMARELTRNFPGPNRDLVLRVEPLTTELVGQSRQTVWLIAAAGGLVLLIAGANVAGLCIARSLARRKEIAVCRALGAGTWRIVRSVLCENLVLGLAGGALGLALAAALAPGWRALIPADFPRAHEVQLTWTAGFFALGCALLTSLLAGLAPALRQSRVDPAASLTQESRGASAGRDAHRLRAVLVAGEVAFATVLCVSAALLVQSSLRLSARENGFDPNGVLTFQLELPRAGYEKPEQAARLYEEVLARWRTLPGVQAAALATNIPWSGYDENSGFSIQGVAEHPGDSTQGRYQMASPGYFEALRIPLRAGRYFDQRDSAAGPLVTIVNEALVRRYMPGLDPVGRTLEIWGKPRLLVGVVADNFDHPADLKAEPGFWLPLSQVPMGEVNGVLRTAGDPMSLLAPAVAALHESDRELPVAEPRAMTTITRAALAERNLANWLLQAFALLAVMLAVFGIYGLLAYVVEQRHREFGIRVAMGATRRDILWLVLKGGLAQALAGGVIGALCAPVAARSMASLLYGVSFGDPLSLFWALAFVICAALVASFTPALGAARADPSTALRNE</sequence>
<accession>A0A7S7NJZ2</accession>
<dbReference type="GO" id="GO:0005886">
    <property type="term" value="C:plasma membrane"/>
    <property type="evidence" value="ECO:0007669"/>
    <property type="project" value="UniProtKB-SubCell"/>
</dbReference>
<keyword evidence="11" id="KW-1185">Reference proteome</keyword>
<dbReference type="EMBL" id="CP063849">
    <property type="protein sequence ID" value="QOY85010.1"/>
    <property type="molecule type" value="Genomic_DNA"/>
</dbReference>
<feature type="transmembrane region" description="Helical" evidence="7">
    <location>
        <begin position="800"/>
        <end position="826"/>
    </location>
</feature>
<keyword evidence="5 7" id="KW-0472">Membrane</keyword>
<dbReference type="RefSeq" id="WP_194446680.1">
    <property type="nucleotide sequence ID" value="NZ_CP063849.1"/>
</dbReference>
<evidence type="ECO:0000256" key="1">
    <source>
        <dbReference type="ARBA" id="ARBA00004651"/>
    </source>
</evidence>
<evidence type="ECO:0000256" key="2">
    <source>
        <dbReference type="ARBA" id="ARBA00022475"/>
    </source>
</evidence>
<dbReference type="Pfam" id="PF02687">
    <property type="entry name" value="FtsX"/>
    <property type="match status" value="2"/>
</dbReference>
<feature type="transmembrane region" description="Helical" evidence="7">
    <location>
        <begin position="351"/>
        <end position="375"/>
    </location>
</feature>
<name>A0A7S7NJZ2_PALFE</name>
<feature type="domain" description="ABC3 transporter permease C-terminal" evidence="8">
    <location>
        <begin position="357"/>
        <end position="472"/>
    </location>
</feature>
<feature type="domain" description="ABC3 transporter permease C-terminal" evidence="8">
    <location>
        <begin position="760"/>
        <end position="872"/>
    </location>
</feature>
<dbReference type="InterPro" id="IPR017800">
    <property type="entry name" value="ADOP"/>
</dbReference>
<dbReference type="PANTHER" id="PTHR30572">
    <property type="entry name" value="MEMBRANE COMPONENT OF TRANSPORTER-RELATED"/>
    <property type="match status" value="1"/>
</dbReference>
<evidence type="ECO:0000256" key="5">
    <source>
        <dbReference type="ARBA" id="ARBA00023136"/>
    </source>
</evidence>
<evidence type="ECO:0000313" key="10">
    <source>
        <dbReference type="EMBL" id="QOY85010.1"/>
    </source>
</evidence>
<feature type="transmembrane region" description="Helical" evidence="7">
    <location>
        <begin position="755"/>
        <end position="780"/>
    </location>
</feature>
<dbReference type="PANTHER" id="PTHR30572:SF4">
    <property type="entry name" value="ABC TRANSPORTER PERMEASE YTRF"/>
    <property type="match status" value="1"/>
</dbReference>
<dbReference type="InterPro" id="IPR003838">
    <property type="entry name" value="ABC3_permease_C"/>
</dbReference>
<reference evidence="10 11" key="1">
    <citation type="submission" date="2020-10" db="EMBL/GenBank/DDBJ databases">
        <title>Complete genome sequence of Paludibaculum fermentans P105T, a facultatively anaerobic acidobacterium capable of dissimilatory Fe(III) reduction.</title>
        <authorList>
            <person name="Dedysh S.N."/>
            <person name="Beletsky A.V."/>
            <person name="Kulichevskaya I.S."/>
            <person name="Mardanov A.V."/>
            <person name="Ravin N.V."/>
        </authorList>
    </citation>
    <scope>NUCLEOTIDE SEQUENCE [LARGE SCALE GENOMIC DNA]</scope>
    <source>
        <strain evidence="10 11">P105</strain>
    </source>
</reference>
<dbReference type="GO" id="GO:0022857">
    <property type="term" value="F:transmembrane transporter activity"/>
    <property type="evidence" value="ECO:0007669"/>
    <property type="project" value="TreeGrafter"/>
</dbReference>
<feature type="domain" description="MacB-like periplasmic core" evidence="9">
    <location>
        <begin position="554"/>
        <end position="698"/>
    </location>
</feature>
<feature type="transmembrane region" description="Helical" evidence="7">
    <location>
        <begin position="846"/>
        <end position="868"/>
    </location>
</feature>
<keyword evidence="3 7" id="KW-0812">Transmembrane</keyword>
<evidence type="ECO:0000256" key="3">
    <source>
        <dbReference type="ARBA" id="ARBA00022692"/>
    </source>
</evidence>
<dbReference type="Pfam" id="PF12704">
    <property type="entry name" value="MacB_PCD"/>
    <property type="match status" value="2"/>
</dbReference>
<dbReference type="InterPro" id="IPR025857">
    <property type="entry name" value="MacB_PCD"/>
</dbReference>
<keyword evidence="2" id="KW-1003">Cell membrane</keyword>
<dbReference type="Proteomes" id="UP000593892">
    <property type="component" value="Chromosome"/>
</dbReference>
<feature type="transmembrane region" description="Helical" evidence="7">
    <location>
        <begin position="447"/>
        <end position="468"/>
    </location>
</feature>
<comment type="subcellular location">
    <subcellularLocation>
        <location evidence="1">Cell membrane</location>
        <topology evidence="1">Multi-pass membrane protein</topology>
    </subcellularLocation>
</comment>
<evidence type="ECO:0000259" key="8">
    <source>
        <dbReference type="Pfam" id="PF02687"/>
    </source>
</evidence>
<evidence type="ECO:0000256" key="7">
    <source>
        <dbReference type="SAM" id="Phobius"/>
    </source>
</evidence>
<feature type="domain" description="MacB-like periplasmic core" evidence="9">
    <location>
        <begin position="97"/>
        <end position="313"/>
    </location>
</feature>
<dbReference type="AlphaFoldDB" id="A0A7S7NJZ2"/>
<evidence type="ECO:0000259" key="9">
    <source>
        <dbReference type="Pfam" id="PF12704"/>
    </source>
</evidence>
<gene>
    <name evidence="10" type="ORF">IRI77_19360</name>
</gene>
<organism evidence="10 11">
    <name type="scientific">Paludibaculum fermentans</name>
    <dbReference type="NCBI Taxonomy" id="1473598"/>
    <lineage>
        <taxon>Bacteria</taxon>
        <taxon>Pseudomonadati</taxon>
        <taxon>Acidobacteriota</taxon>
        <taxon>Terriglobia</taxon>
        <taxon>Bryobacterales</taxon>
        <taxon>Bryobacteraceae</taxon>
        <taxon>Paludibaculum</taxon>
    </lineage>
</organism>
<feature type="transmembrane region" description="Helical" evidence="7">
    <location>
        <begin position="98"/>
        <end position="118"/>
    </location>
</feature>
<evidence type="ECO:0000256" key="6">
    <source>
        <dbReference type="ARBA" id="ARBA00038076"/>
    </source>
</evidence>
<dbReference type="InterPro" id="IPR050250">
    <property type="entry name" value="Macrolide_Exporter_MacB"/>
</dbReference>
<keyword evidence="4 7" id="KW-1133">Transmembrane helix</keyword>
<feature type="transmembrane region" description="Helical" evidence="7">
    <location>
        <begin position="497"/>
        <end position="518"/>
    </location>
</feature>
<comment type="similarity">
    <text evidence="6">Belongs to the ABC-4 integral membrane protein family.</text>
</comment>
<evidence type="ECO:0000256" key="4">
    <source>
        <dbReference type="ARBA" id="ARBA00022989"/>
    </source>
</evidence>